<evidence type="ECO:0000256" key="1">
    <source>
        <dbReference type="SAM" id="MobiDB-lite"/>
    </source>
</evidence>
<dbReference type="SUPFAM" id="SSF53300">
    <property type="entry name" value="vWA-like"/>
    <property type="match status" value="1"/>
</dbReference>
<dbReference type="AlphaFoldDB" id="A0A1T1AXD1"/>
<dbReference type="EMBL" id="MTJN01000002">
    <property type="protein sequence ID" value="OOV08635.1"/>
    <property type="molecule type" value="Genomic_DNA"/>
</dbReference>
<evidence type="ECO:0000313" key="4">
    <source>
        <dbReference type="Proteomes" id="UP000190750"/>
    </source>
</evidence>
<organism evidence="3 4">
    <name type="scientific">Rhodoferax fermentans</name>
    <dbReference type="NCBI Taxonomy" id="28066"/>
    <lineage>
        <taxon>Bacteria</taxon>
        <taxon>Pseudomonadati</taxon>
        <taxon>Pseudomonadota</taxon>
        <taxon>Betaproteobacteria</taxon>
        <taxon>Burkholderiales</taxon>
        <taxon>Comamonadaceae</taxon>
        <taxon>Rhodoferax</taxon>
    </lineage>
</organism>
<gene>
    <name evidence="3" type="ORF">RF819_19770</name>
</gene>
<dbReference type="RefSeq" id="WP_078366522.1">
    <property type="nucleotide sequence ID" value="NZ_MTJN01000002.1"/>
</dbReference>
<dbReference type="InterPro" id="IPR036465">
    <property type="entry name" value="vWFA_dom_sf"/>
</dbReference>
<evidence type="ECO:0000259" key="2">
    <source>
        <dbReference type="PROSITE" id="PS50234"/>
    </source>
</evidence>
<feature type="region of interest" description="Disordered" evidence="1">
    <location>
        <begin position="445"/>
        <end position="466"/>
    </location>
</feature>
<protein>
    <recommendedName>
        <fullName evidence="2">VWFA domain-containing protein</fullName>
    </recommendedName>
</protein>
<dbReference type="Gene3D" id="3.40.50.410">
    <property type="entry name" value="von Willebrand factor, type A domain"/>
    <property type="match status" value="1"/>
</dbReference>
<dbReference type="Pfam" id="PF00092">
    <property type="entry name" value="VWA"/>
    <property type="match status" value="1"/>
</dbReference>
<dbReference type="PANTHER" id="PTHR41248">
    <property type="entry name" value="NORD PROTEIN"/>
    <property type="match status" value="1"/>
</dbReference>
<evidence type="ECO:0000313" key="3">
    <source>
        <dbReference type="EMBL" id="OOV08635.1"/>
    </source>
</evidence>
<dbReference type="Proteomes" id="UP000190750">
    <property type="component" value="Unassembled WGS sequence"/>
</dbReference>
<dbReference type="CDD" id="cd01454">
    <property type="entry name" value="vWA_norD_type"/>
    <property type="match status" value="1"/>
</dbReference>
<name>A0A1T1AXD1_RHOFE</name>
<dbReference type="InterPro" id="IPR051928">
    <property type="entry name" value="NorD/CobT"/>
</dbReference>
<comment type="caution">
    <text evidence="3">The sequence shown here is derived from an EMBL/GenBank/DDBJ whole genome shotgun (WGS) entry which is preliminary data.</text>
</comment>
<accession>A0A1T1AXD1</accession>
<proteinExistence type="predicted"/>
<dbReference type="STRING" id="28066.RF819_19770"/>
<reference evidence="3 4" key="1">
    <citation type="submission" date="2017-01" db="EMBL/GenBank/DDBJ databases">
        <title>Genome sequencing of Rhodoferax fermentans JCM 7819.</title>
        <authorList>
            <person name="Kim Y.J."/>
            <person name="Farh M.E.-A."/>
            <person name="Yang D.-C."/>
        </authorList>
    </citation>
    <scope>NUCLEOTIDE SEQUENCE [LARGE SCALE GENOMIC DNA]</scope>
    <source>
        <strain evidence="3 4">JCM 7819</strain>
    </source>
</reference>
<dbReference type="SMART" id="SM00327">
    <property type="entry name" value="VWA"/>
    <property type="match status" value="1"/>
</dbReference>
<dbReference type="PROSITE" id="PS50234">
    <property type="entry name" value="VWFA"/>
    <property type="match status" value="1"/>
</dbReference>
<feature type="domain" description="VWFA" evidence="2">
    <location>
        <begin position="571"/>
        <end position="733"/>
    </location>
</feature>
<keyword evidence="4" id="KW-1185">Reference proteome</keyword>
<sequence length="760" mass="85547">MSALADTPSPTGLQTEQLVAWRKQLDCGFAQIDDIFEACLAEASAKLSSAGLDEYLGQARFLGKMGRGVEPVLIFLQEWPPVAQTVGEEALDAVMAMVRLINKSPNGKAIAPFLQTLAAVARRLPTASQLQHYMDLSLLLLERTSGSIHGIHKTYPSPSLIVFFEKAPQLLEVLSLQGLGNWINYGIRNYSHHPEQQRDFFSLSSADSRAVLQRERHGTLLMDHIRVLDLYLRALWQDGDVLVPYSTTFDVQRQPMPYFDAYGIRLPDVYDERAGVTGIDRYRAALAHMAAHRRWSTPIFADNFSPAQRLAIECLEDARIDLLTLRRYPGLRRIYSALHPTPQAGACNPATHSCLRHRLVMLSRALLDPPKRFETPQLAEWVDRFHALLANGESSTTEIAGLALSYLAKTRQQSDQLPDTWFEDTEVDYRDDNRHLWRFHELSDDEETFSNPDQTPPKTELHSLPPRHYPEWDYSSQTVRPDWVSLYERLHPSGNPADIDTLLAKHSALAKRLKRLLDLLKPQDKVRVRFQEDGSELDLDVAIRSLIDLKSGNQPDTRINMSHTTNGRSIAVTLLLDLSESLNETARGSEQTVLQLSQEAVSLLAWAIEQLGDPLAIAGFHSNTRHDVRYFHLKGFGEHWSDTVKARLAAMQAGYSTRMGAALRHAAHTLASQTADKKLLLVLTDGQPSDIDVKDERLLIEDAKVAVRELDHQGIFSYCISLDAGADAYVRDIFGQHYTVVDNISRLPEQLPKLFLALTR</sequence>
<dbReference type="InterPro" id="IPR002035">
    <property type="entry name" value="VWF_A"/>
</dbReference>
<dbReference type="PANTHER" id="PTHR41248:SF1">
    <property type="entry name" value="NORD PROTEIN"/>
    <property type="match status" value="1"/>
</dbReference>
<dbReference type="OrthoDB" id="9758211at2"/>